<comment type="caution">
    <text evidence="4">The sequence shown here is derived from an EMBL/GenBank/DDBJ whole genome shotgun (WGS) entry which is preliminary data.</text>
</comment>
<name>A0A8J3DZR2_9BACL</name>
<dbReference type="Gene3D" id="1.10.10.10">
    <property type="entry name" value="Winged helix-like DNA-binding domain superfamily/Winged helix DNA-binding domain"/>
    <property type="match status" value="1"/>
</dbReference>
<dbReference type="InterPro" id="IPR032791">
    <property type="entry name" value="YhfZ_C"/>
</dbReference>
<evidence type="ECO:0000259" key="3">
    <source>
        <dbReference type="Pfam" id="PF14503"/>
    </source>
</evidence>
<evidence type="ECO:0000313" key="5">
    <source>
        <dbReference type="Proteomes" id="UP000628775"/>
    </source>
</evidence>
<dbReference type="InterPro" id="IPR041444">
    <property type="entry name" value="HTH_41"/>
</dbReference>
<proteinExistence type="predicted"/>
<dbReference type="Proteomes" id="UP000628775">
    <property type="component" value="Unassembled WGS sequence"/>
</dbReference>
<keyword evidence="1" id="KW-1133">Transmembrane helix</keyword>
<gene>
    <name evidence="4" type="ORF">GCM10011391_37920</name>
</gene>
<dbReference type="InterPro" id="IPR036388">
    <property type="entry name" value="WH-like_DNA-bd_sf"/>
</dbReference>
<dbReference type="SUPFAM" id="SSF53850">
    <property type="entry name" value="Periplasmic binding protein-like II"/>
    <property type="match status" value="1"/>
</dbReference>
<keyword evidence="1" id="KW-0812">Transmembrane</keyword>
<feature type="domain" description="YhfZ helix-turn-helix" evidence="2">
    <location>
        <begin position="90"/>
        <end position="135"/>
    </location>
</feature>
<evidence type="ECO:0000313" key="4">
    <source>
        <dbReference type="EMBL" id="GGE55316.1"/>
    </source>
</evidence>
<organism evidence="4 5">
    <name type="scientific">Pullulanibacillus camelliae</name>
    <dbReference type="NCBI Taxonomy" id="1707096"/>
    <lineage>
        <taxon>Bacteria</taxon>
        <taxon>Bacillati</taxon>
        <taxon>Bacillota</taxon>
        <taxon>Bacilli</taxon>
        <taxon>Bacillales</taxon>
        <taxon>Sporolactobacillaceae</taxon>
        <taxon>Pullulanibacillus</taxon>
    </lineage>
</organism>
<protein>
    <submittedName>
        <fullName evidence="4">Transcriptional regulator</fullName>
    </submittedName>
</protein>
<feature type="transmembrane region" description="Helical" evidence="1">
    <location>
        <begin position="20"/>
        <end position="40"/>
    </location>
</feature>
<dbReference type="NCBIfam" id="NF041241">
    <property type="entry name" value="YhfZ_full"/>
    <property type="match status" value="1"/>
</dbReference>
<sequence length="371" mass="41678">MLSSYNSSTSILGKKLIEVFLYSFRHFFLIFLLKGFAFLVRDGILSVYKKMYIEFKGRLHSMTRTWESLYSKNGLAAKNIAEDLLSVENGGRIPRVSDFCDKFSLGRGTVQGALRLLELMNAIELESRGHLGTFLKSKDVSVLLEIAGIGPLVGVMPLPYSKKYEGLATGIVDVFDNLNKRVSLAYMRGSRTRVEALKARRYDFAILSLMAAKEAIANNKGLEIIKTFGPGTYVTEHKVFFSDSSKRRIEAGMRVGIDRSSSDQANITLNECQGIAVDFVDTNYMQLFDMLKQGDLDAAVWNIDEVRSVQTFQTGEFQSVEARTLAKQASEATIIVDGMRHEVKEQMTLLDVESVCRTQLSVEKGERFPRY</sequence>
<evidence type="ECO:0000259" key="2">
    <source>
        <dbReference type="Pfam" id="PF14502"/>
    </source>
</evidence>
<feature type="domain" description="Uncharacterised protein YhfZ C-terminal" evidence="3">
    <location>
        <begin position="139"/>
        <end position="371"/>
    </location>
</feature>
<accession>A0A8J3DZR2</accession>
<keyword evidence="1" id="KW-0472">Membrane</keyword>
<reference evidence="4" key="1">
    <citation type="journal article" date="2014" name="Int. J. Syst. Evol. Microbiol.">
        <title>Complete genome sequence of Corynebacterium casei LMG S-19264T (=DSM 44701T), isolated from a smear-ripened cheese.</title>
        <authorList>
            <consortium name="US DOE Joint Genome Institute (JGI-PGF)"/>
            <person name="Walter F."/>
            <person name="Albersmeier A."/>
            <person name="Kalinowski J."/>
            <person name="Ruckert C."/>
        </authorList>
    </citation>
    <scope>NUCLEOTIDE SEQUENCE</scope>
    <source>
        <strain evidence="4">CGMCC 1.15371</strain>
    </source>
</reference>
<dbReference type="AlphaFoldDB" id="A0A8J3DZR2"/>
<dbReference type="Pfam" id="PF14503">
    <property type="entry name" value="YhfZ_C"/>
    <property type="match status" value="1"/>
</dbReference>
<keyword evidence="5" id="KW-1185">Reference proteome</keyword>
<reference evidence="4" key="2">
    <citation type="submission" date="2020-09" db="EMBL/GenBank/DDBJ databases">
        <authorList>
            <person name="Sun Q."/>
            <person name="Zhou Y."/>
        </authorList>
    </citation>
    <scope>NUCLEOTIDE SEQUENCE</scope>
    <source>
        <strain evidence="4">CGMCC 1.15371</strain>
    </source>
</reference>
<dbReference type="EMBL" id="BMIR01000029">
    <property type="protein sequence ID" value="GGE55316.1"/>
    <property type="molecule type" value="Genomic_DNA"/>
</dbReference>
<dbReference type="Gene3D" id="3.40.190.10">
    <property type="entry name" value="Periplasmic binding protein-like II"/>
    <property type="match status" value="2"/>
</dbReference>
<dbReference type="Pfam" id="PF14502">
    <property type="entry name" value="HTH_41"/>
    <property type="match status" value="1"/>
</dbReference>
<evidence type="ECO:0000256" key="1">
    <source>
        <dbReference type="SAM" id="Phobius"/>
    </source>
</evidence>